<keyword evidence="1" id="KW-0732">Signal</keyword>
<evidence type="ECO:0000313" key="2">
    <source>
        <dbReference type="EMBL" id="MFC6715829.1"/>
    </source>
</evidence>
<comment type="caution">
    <text evidence="2">The sequence shown here is derived from an EMBL/GenBank/DDBJ whole genome shotgun (WGS) entry which is preliminary data.</text>
</comment>
<proteinExistence type="predicted"/>
<feature type="chain" id="PRO_5047226088" evidence="1">
    <location>
        <begin position="21"/>
        <end position="177"/>
    </location>
</feature>
<dbReference type="Proteomes" id="UP001596356">
    <property type="component" value="Unassembled WGS sequence"/>
</dbReference>
<gene>
    <name evidence="2" type="ORF">ACFQBT_19145</name>
</gene>
<reference evidence="3" key="1">
    <citation type="journal article" date="2019" name="Int. J. Syst. Evol. Microbiol.">
        <title>The Global Catalogue of Microorganisms (GCM) 10K type strain sequencing project: providing services to taxonomists for standard genome sequencing and annotation.</title>
        <authorList>
            <consortium name="The Broad Institute Genomics Platform"/>
            <consortium name="The Broad Institute Genome Sequencing Center for Infectious Disease"/>
            <person name="Wu L."/>
            <person name="Ma J."/>
        </authorList>
    </citation>
    <scope>NUCLEOTIDE SEQUENCE [LARGE SCALE GENOMIC DNA]</scope>
    <source>
        <strain evidence="3">NBRC 106593</strain>
    </source>
</reference>
<sequence length="177" mass="18360">MIGVTLLTAAAAASAIVAPAPSSTTTGWHPVSEVWTPVTQPAVTYPAAKYCGTFDLSATPVRQGIEAKVLSRWDNGTPRQTVFAGPLIEKLTNTASGASTTIDVGGTAVETDRADGTIEHYLMLGPVGVGMPIGTSRGLRPGVYRVNGVHELDFGTDGTRTMSLTVGSEVNECTALR</sequence>
<organism evidence="2 3">
    <name type="scientific">Branchiibius cervicis</name>
    <dbReference type="NCBI Taxonomy" id="908252"/>
    <lineage>
        <taxon>Bacteria</taxon>
        <taxon>Bacillati</taxon>
        <taxon>Actinomycetota</taxon>
        <taxon>Actinomycetes</taxon>
        <taxon>Micrococcales</taxon>
        <taxon>Dermacoccaceae</taxon>
        <taxon>Branchiibius</taxon>
    </lineage>
</organism>
<dbReference type="RefSeq" id="WP_377825208.1">
    <property type="nucleotide sequence ID" value="NZ_JBHSWJ010000002.1"/>
</dbReference>
<protein>
    <submittedName>
        <fullName evidence="2">Uncharacterized protein</fullName>
    </submittedName>
</protein>
<evidence type="ECO:0000313" key="3">
    <source>
        <dbReference type="Proteomes" id="UP001596356"/>
    </source>
</evidence>
<dbReference type="EMBL" id="JBHSWJ010000002">
    <property type="protein sequence ID" value="MFC6715829.1"/>
    <property type="molecule type" value="Genomic_DNA"/>
</dbReference>
<name>A0ABW2AXV0_9MICO</name>
<keyword evidence="3" id="KW-1185">Reference proteome</keyword>
<evidence type="ECO:0000256" key="1">
    <source>
        <dbReference type="SAM" id="SignalP"/>
    </source>
</evidence>
<accession>A0ABW2AXV0</accession>
<feature type="signal peptide" evidence="1">
    <location>
        <begin position="1"/>
        <end position="20"/>
    </location>
</feature>